<dbReference type="AlphaFoldDB" id="A0A914Y2W0"/>
<reference evidence="3" key="1">
    <citation type="submission" date="2022-11" db="UniProtKB">
        <authorList>
            <consortium name="WormBaseParasite"/>
        </authorList>
    </citation>
    <scope>IDENTIFICATION</scope>
</reference>
<dbReference type="WBParaSite" id="PSU_v2.g13784.t1">
    <property type="protein sequence ID" value="PSU_v2.g13784.t1"/>
    <property type="gene ID" value="PSU_v2.g13784"/>
</dbReference>
<evidence type="ECO:0000313" key="2">
    <source>
        <dbReference type="Proteomes" id="UP000887577"/>
    </source>
</evidence>
<feature type="compositionally biased region" description="Basic and acidic residues" evidence="1">
    <location>
        <begin position="59"/>
        <end position="71"/>
    </location>
</feature>
<name>A0A914Y2W0_9BILA</name>
<evidence type="ECO:0000313" key="3">
    <source>
        <dbReference type="WBParaSite" id="PSU_v2.g13784.t1"/>
    </source>
</evidence>
<organism evidence="2 3">
    <name type="scientific">Panagrolaimus superbus</name>
    <dbReference type="NCBI Taxonomy" id="310955"/>
    <lineage>
        <taxon>Eukaryota</taxon>
        <taxon>Metazoa</taxon>
        <taxon>Ecdysozoa</taxon>
        <taxon>Nematoda</taxon>
        <taxon>Chromadorea</taxon>
        <taxon>Rhabditida</taxon>
        <taxon>Tylenchina</taxon>
        <taxon>Panagrolaimomorpha</taxon>
        <taxon>Panagrolaimoidea</taxon>
        <taxon>Panagrolaimidae</taxon>
        <taxon>Panagrolaimus</taxon>
    </lineage>
</organism>
<dbReference type="Proteomes" id="UP000887577">
    <property type="component" value="Unplaced"/>
</dbReference>
<accession>A0A914Y2W0</accession>
<proteinExistence type="predicted"/>
<sequence length="287" mass="33208">MPSHNKNITHKTPQHDGGVQNKTVKKMDKETMESKLERLRSKYGKMPKENQKKAPIMVEPHRDAKPEESKKEGFLKAEEVIERLSVWITPKTVEYIDKQTSPEPLTPEDMSPEHAVEVPTEQVVENPCSYSLRSKAKKEEPKEDEIKPKEEEIKPVVKLPPVDKVDQHARRVETVLSGLKKAWVSYVGQLKIGYPVNNTKKLISTFALDKENCVIDPKISEYFATAILQMMTHCSTNLKELLHREETLEYHQKYYEFLEIDFNFFDTKLTELIDSKRQELAATADDE</sequence>
<feature type="region of interest" description="Disordered" evidence="1">
    <location>
        <begin position="1"/>
        <end position="71"/>
    </location>
</feature>
<protein>
    <submittedName>
        <fullName evidence="3">Uncharacterized protein</fullName>
    </submittedName>
</protein>
<evidence type="ECO:0000256" key="1">
    <source>
        <dbReference type="SAM" id="MobiDB-lite"/>
    </source>
</evidence>
<feature type="compositionally biased region" description="Basic and acidic residues" evidence="1">
    <location>
        <begin position="25"/>
        <end position="52"/>
    </location>
</feature>
<keyword evidence="2" id="KW-1185">Reference proteome</keyword>